<evidence type="ECO:0000256" key="1">
    <source>
        <dbReference type="ARBA" id="ARBA00004123"/>
    </source>
</evidence>
<keyword evidence="8" id="KW-1185">Reference proteome</keyword>
<dbReference type="GO" id="GO:0046983">
    <property type="term" value="F:protein dimerization activity"/>
    <property type="evidence" value="ECO:0007669"/>
    <property type="project" value="InterPro"/>
</dbReference>
<evidence type="ECO:0000256" key="5">
    <source>
        <dbReference type="ARBA" id="ARBA00023242"/>
    </source>
</evidence>
<evidence type="ECO:0000256" key="3">
    <source>
        <dbReference type="ARBA" id="ARBA00022771"/>
    </source>
</evidence>
<reference evidence="7 8" key="1">
    <citation type="journal article" date="2019" name="Mol. Ecol. Resour.">
        <title>Chromosome-level genome assembly of Triplophysa tibetana, a fish adapted to the harsh high-altitude environment of the Tibetan Plateau.</title>
        <authorList>
            <person name="Yang X."/>
            <person name="Liu H."/>
            <person name="Ma Z."/>
            <person name="Zou Y."/>
            <person name="Zou M."/>
            <person name="Mao Y."/>
            <person name="Li X."/>
            <person name="Wang H."/>
            <person name="Chen T."/>
            <person name="Wang W."/>
            <person name="Yang R."/>
        </authorList>
    </citation>
    <scope>NUCLEOTIDE SEQUENCE [LARGE SCALE GENOMIC DNA]</scope>
    <source>
        <strain evidence="7">TTIB1903HZAU</strain>
        <tissue evidence="7">Muscle</tissue>
    </source>
</reference>
<dbReference type="InterPro" id="IPR012337">
    <property type="entry name" value="RNaseH-like_sf"/>
</dbReference>
<keyword evidence="2" id="KW-0479">Metal-binding</keyword>
<comment type="subcellular location">
    <subcellularLocation>
        <location evidence="1">Nucleus</location>
    </subcellularLocation>
</comment>
<keyword evidence="5" id="KW-0539">Nucleus</keyword>
<keyword evidence="4" id="KW-0862">Zinc</keyword>
<dbReference type="InterPro" id="IPR008906">
    <property type="entry name" value="HATC_C_dom"/>
</dbReference>
<name>A0A5A9PXY1_9TELE</name>
<gene>
    <name evidence="7" type="ORF">E1301_Tti016292</name>
</gene>
<dbReference type="EMBL" id="SOYY01000001">
    <property type="protein sequence ID" value="KAA0724957.1"/>
    <property type="molecule type" value="Genomic_DNA"/>
</dbReference>
<evidence type="ECO:0000259" key="6">
    <source>
        <dbReference type="Pfam" id="PF05699"/>
    </source>
</evidence>
<evidence type="ECO:0000313" key="8">
    <source>
        <dbReference type="Proteomes" id="UP000324632"/>
    </source>
</evidence>
<dbReference type="PANTHER" id="PTHR46481">
    <property type="entry name" value="ZINC FINGER BED DOMAIN-CONTAINING PROTEIN 4"/>
    <property type="match status" value="1"/>
</dbReference>
<evidence type="ECO:0000256" key="4">
    <source>
        <dbReference type="ARBA" id="ARBA00022833"/>
    </source>
</evidence>
<comment type="caution">
    <text evidence="7">The sequence shown here is derived from an EMBL/GenBank/DDBJ whole genome shotgun (WGS) entry which is preliminary data.</text>
</comment>
<dbReference type="SUPFAM" id="SSF53098">
    <property type="entry name" value="Ribonuclease H-like"/>
    <property type="match status" value="1"/>
</dbReference>
<dbReference type="Pfam" id="PF05699">
    <property type="entry name" value="Dimer_Tnp_hAT"/>
    <property type="match status" value="1"/>
</dbReference>
<protein>
    <recommendedName>
        <fullName evidence="6">HAT C-terminal dimerisation domain-containing protein</fullName>
    </recommendedName>
</protein>
<proteinExistence type="predicted"/>
<dbReference type="GO" id="GO:0008270">
    <property type="term" value="F:zinc ion binding"/>
    <property type="evidence" value="ECO:0007669"/>
    <property type="project" value="UniProtKB-KW"/>
</dbReference>
<keyword evidence="3" id="KW-0863">Zinc-finger</keyword>
<sequence length="370" mass="43315">MFYLTVSCHLITENWIQKSYVIDTAHLLNEHTPERVLQELLRISNEWNITEKIQVVVTNVDGMTKLEKSGCKWIFIPCFAHTLDKVFRETIGDLELKSLLRKCQQIVAFFHQNNKALESLQKHCSTPRLQRTELIQITDPKWLPTLHMLRSILELWPAIFKVFIDALQEISLNENERKILKDIVAVLNILEEVTKKIGSHEYRPISNIITLVQKLQDELRKPENMGNKIALTLYKKLEHHTSNIKKNHWFRMSTALDPRYKTCVLLDSGIDVKSEIRSQMRGKSGYDARNEELILEKYCQLRNISEDPLQFWRTRAEFIGLASVARKYLTLVSTAIPMERLHQLEKSQIINRRSCLEPKNLNMILFLNAN</sequence>
<dbReference type="PANTHER" id="PTHR46481:SF10">
    <property type="entry name" value="ZINC FINGER BED DOMAIN-CONTAINING PROTEIN 39"/>
    <property type="match status" value="1"/>
</dbReference>
<dbReference type="AlphaFoldDB" id="A0A5A9PXY1"/>
<organism evidence="7 8">
    <name type="scientific">Triplophysa tibetana</name>
    <dbReference type="NCBI Taxonomy" id="1572043"/>
    <lineage>
        <taxon>Eukaryota</taxon>
        <taxon>Metazoa</taxon>
        <taxon>Chordata</taxon>
        <taxon>Craniata</taxon>
        <taxon>Vertebrata</taxon>
        <taxon>Euteleostomi</taxon>
        <taxon>Actinopterygii</taxon>
        <taxon>Neopterygii</taxon>
        <taxon>Teleostei</taxon>
        <taxon>Ostariophysi</taxon>
        <taxon>Cypriniformes</taxon>
        <taxon>Nemacheilidae</taxon>
        <taxon>Triplophysa</taxon>
    </lineage>
</organism>
<dbReference type="GO" id="GO:0005634">
    <property type="term" value="C:nucleus"/>
    <property type="evidence" value="ECO:0007669"/>
    <property type="project" value="UniProtKB-SubCell"/>
</dbReference>
<accession>A0A5A9PXY1</accession>
<dbReference type="InterPro" id="IPR052035">
    <property type="entry name" value="ZnF_BED_domain_contain"/>
</dbReference>
<evidence type="ECO:0000256" key="2">
    <source>
        <dbReference type="ARBA" id="ARBA00022723"/>
    </source>
</evidence>
<feature type="domain" description="HAT C-terminal dimerisation" evidence="6">
    <location>
        <begin position="302"/>
        <end position="369"/>
    </location>
</feature>
<evidence type="ECO:0000313" key="7">
    <source>
        <dbReference type="EMBL" id="KAA0724957.1"/>
    </source>
</evidence>
<dbReference type="Proteomes" id="UP000324632">
    <property type="component" value="Chromosome 1"/>
</dbReference>